<dbReference type="AlphaFoldDB" id="C3YMS2"/>
<organism>
    <name type="scientific">Branchiostoma floridae</name>
    <name type="common">Florida lancelet</name>
    <name type="synonym">Amphioxus</name>
    <dbReference type="NCBI Taxonomy" id="7739"/>
    <lineage>
        <taxon>Eukaryota</taxon>
        <taxon>Metazoa</taxon>
        <taxon>Chordata</taxon>
        <taxon>Cephalochordata</taxon>
        <taxon>Leptocardii</taxon>
        <taxon>Amphioxiformes</taxon>
        <taxon>Branchiostomatidae</taxon>
        <taxon>Branchiostoma</taxon>
    </lineage>
</organism>
<sequence>MANKRARTNEVHANSFMDVRDFMAKKRRLPVNNGSTKRHISQSLDPRLHPPHYPDPFRSTTPPVSKFHNIIPYTAAPPFIFHPYVQQPEPMDWQTSVYAEYVTWQFPQSSSEEETPMDWE</sequence>
<name>C3YMS2_BRAFL</name>
<proteinExistence type="predicted"/>
<dbReference type="InParanoid" id="C3YMS2"/>
<accession>C3YMS2</accession>
<evidence type="ECO:0000313" key="2">
    <source>
        <dbReference type="EMBL" id="EEN58413.1"/>
    </source>
</evidence>
<evidence type="ECO:0000256" key="1">
    <source>
        <dbReference type="SAM" id="MobiDB-lite"/>
    </source>
</evidence>
<gene>
    <name evidence="2" type="ORF">BRAFLDRAFT_63508</name>
</gene>
<feature type="region of interest" description="Disordered" evidence="1">
    <location>
        <begin position="27"/>
        <end position="61"/>
    </location>
</feature>
<protein>
    <submittedName>
        <fullName evidence="2">Uncharacterized protein</fullName>
    </submittedName>
</protein>
<dbReference type="EMBL" id="GG666531">
    <property type="protein sequence ID" value="EEN58413.1"/>
    <property type="molecule type" value="Genomic_DNA"/>
</dbReference>
<reference evidence="2" key="1">
    <citation type="journal article" date="2008" name="Nature">
        <title>The amphioxus genome and the evolution of the chordate karyotype.</title>
        <authorList>
            <consortium name="US DOE Joint Genome Institute (JGI-PGF)"/>
            <person name="Putnam N.H."/>
            <person name="Butts T."/>
            <person name="Ferrier D.E.K."/>
            <person name="Furlong R.F."/>
            <person name="Hellsten U."/>
            <person name="Kawashima T."/>
            <person name="Robinson-Rechavi M."/>
            <person name="Shoguchi E."/>
            <person name="Terry A."/>
            <person name="Yu J.-K."/>
            <person name="Benito-Gutierrez E.L."/>
            <person name="Dubchak I."/>
            <person name="Garcia-Fernandez J."/>
            <person name="Gibson-Brown J.J."/>
            <person name="Grigoriev I.V."/>
            <person name="Horton A.C."/>
            <person name="de Jong P.J."/>
            <person name="Jurka J."/>
            <person name="Kapitonov V.V."/>
            <person name="Kohara Y."/>
            <person name="Kuroki Y."/>
            <person name="Lindquist E."/>
            <person name="Lucas S."/>
            <person name="Osoegawa K."/>
            <person name="Pennacchio L.A."/>
            <person name="Salamov A.A."/>
            <person name="Satou Y."/>
            <person name="Sauka-Spengler T."/>
            <person name="Schmutz J."/>
            <person name="Shin-I T."/>
            <person name="Toyoda A."/>
            <person name="Bronner-Fraser M."/>
            <person name="Fujiyama A."/>
            <person name="Holland L.Z."/>
            <person name="Holland P.W.H."/>
            <person name="Satoh N."/>
            <person name="Rokhsar D.S."/>
        </authorList>
    </citation>
    <scope>NUCLEOTIDE SEQUENCE [LARGE SCALE GENOMIC DNA]</scope>
    <source>
        <strain evidence="2">S238N-H82</strain>
        <tissue evidence="2">Testes</tissue>
    </source>
</reference>